<dbReference type="SMART" id="SM00355">
    <property type="entry name" value="ZnF_C2H2"/>
    <property type="match status" value="3"/>
</dbReference>
<dbReference type="PROSITE" id="PS50157">
    <property type="entry name" value="ZINC_FINGER_C2H2_2"/>
    <property type="match status" value="1"/>
</dbReference>
<evidence type="ECO:0000259" key="3">
    <source>
        <dbReference type="PROSITE" id="PS50157"/>
    </source>
</evidence>
<dbReference type="GO" id="GO:0008270">
    <property type="term" value="F:zinc ion binding"/>
    <property type="evidence" value="ECO:0007669"/>
    <property type="project" value="UniProtKB-KW"/>
</dbReference>
<feature type="compositionally biased region" description="Basic and acidic residues" evidence="2">
    <location>
        <begin position="267"/>
        <end position="284"/>
    </location>
</feature>
<evidence type="ECO:0000313" key="5">
    <source>
        <dbReference type="RefSeq" id="XP_035660931.1"/>
    </source>
</evidence>
<dbReference type="InterPro" id="IPR028440">
    <property type="entry name" value="TRPS1"/>
</dbReference>
<dbReference type="PANTHER" id="PTHR47034">
    <property type="entry name" value="ZINC FINGER TRANSCRIPTION FACTOR TRPS1"/>
    <property type="match status" value="1"/>
</dbReference>
<keyword evidence="4" id="KW-1185">Reference proteome</keyword>
<evidence type="ECO:0000256" key="1">
    <source>
        <dbReference type="PROSITE-ProRule" id="PRU00042"/>
    </source>
</evidence>
<feature type="domain" description="C2H2-type" evidence="3">
    <location>
        <begin position="107"/>
        <end position="134"/>
    </location>
</feature>
<evidence type="ECO:0000256" key="2">
    <source>
        <dbReference type="SAM" id="MobiDB-lite"/>
    </source>
</evidence>
<dbReference type="GO" id="GO:0003700">
    <property type="term" value="F:DNA-binding transcription factor activity"/>
    <property type="evidence" value="ECO:0007669"/>
    <property type="project" value="InterPro"/>
</dbReference>
<sequence length="393" mass="42600">MTDAGQEVMQVPSSSIKEEGGTTALGSVLGMMLGDRRNIKQEGGAAAHGTAMGTVDGERRAEEERMLIEQEQAEGGGMDHGMAEAGGKSEDGTAMSSLTNHVRGKKLVCEECGLVCASPNVLTVHMRSHTGERPYKCNVSRNEGVREWYTGEREDRSRREDMVFEQDQKSPGCELVQGHVMEQAISSAIHYLGADSLQHAAPKQDPGLASPIISAVFSQGFARQAESDLERPGTSTEHAAAHNRAFKELGTAYGRCATPLHMDRGRCTTPLHIDREPENGHESDSLTSPSRDSAIADENASEGSLHSPVGGQGRGKRSEVGGGIGSLKVLDERSEEVPVFRCEICRLLFLDHVMYTIHMGCHGYQQPLQCNICGYLSQDRYEFSSHIARGGHH</sequence>
<dbReference type="InterPro" id="IPR013087">
    <property type="entry name" value="Znf_C2H2_type"/>
</dbReference>
<dbReference type="PROSITE" id="PS00028">
    <property type="entry name" value="ZINC_FINGER_C2H2_1"/>
    <property type="match status" value="2"/>
</dbReference>
<dbReference type="GO" id="GO:0005634">
    <property type="term" value="C:nucleus"/>
    <property type="evidence" value="ECO:0007669"/>
    <property type="project" value="InterPro"/>
</dbReference>
<proteinExistence type="predicted"/>
<keyword evidence="1" id="KW-0862">Zinc</keyword>
<feature type="region of interest" description="Disordered" evidence="2">
    <location>
        <begin position="1"/>
        <end position="21"/>
    </location>
</feature>
<evidence type="ECO:0000313" key="4">
    <source>
        <dbReference type="Proteomes" id="UP000001554"/>
    </source>
</evidence>
<keyword evidence="1" id="KW-0863">Zinc-finger</keyword>
<dbReference type="OrthoDB" id="654211at2759"/>
<keyword evidence="1" id="KW-0479">Metal-binding</keyword>
<dbReference type="KEGG" id="bfo:118405535"/>
<dbReference type="Pfam" id="PF00096">
    <property type="entry name" value="zf-C2H2"/>
    <property type="match status" value="1"/>
</dbReference>
<dbReference type="PANTHER" id="PTHR47034:SF3">
    <property type="entry name" value="ZINC FINGER PROTEIN HELIOS-LIKE"/>
    <property type="match status" value="1"/>
</dbReference>
<reference evidence="5" key="2">
    <citation type="submission" date="2025-08" db="UniProtKB">
        <authorList>
            <consortium name="RefSeq"/>
        </authorList>
    </citation>
    <scope>IDENTIFICATION</scope>
    <source>
        <strain evidence="5">S238N-H82</strain>
        <tissue evidence="5">Testes</tissue>
    </source>
</reference>
<protein>
    <submittedName>
        <fullName evidence="5">Zinc finger protein Helios-like</fullName>
    </submittedName>
</protein>
<dbReference type="AlphaFoldDB" id="A0A9J7HK68"/>
<dbReference type="GeneID" id="118405535"/>
<accession>A0A9J7HK68</accession>
<reference evidence="4" key="1">
    <citation type="journal article" date="2020" name="Nat. Ecol. Evol.">
        <title>Deeply conserved synteny resolves early events in vertebrate evolution.</title>
        <authorList>
            <person name="Simakov O."/>
            <person name="Marletaz F."/>
            <person name="Yue J.X."/>
            <person name="O'Connell B."/>
            <person name="Jenkins J."/>
            <person name="Brandt A."/>
            <person name="Calef R."/>
            <person name="Tung C.H."/>
            <person name="Huang T.K."/>
            <person name="Schmutz J."/>
            <person name="Satoh N."/>
            <person name="Yu J.K."/>
            <person name="Putnam N.H."/>
            <person name="Green R.E."/>
            <person name="Rokhsar D.S."/>
        </authorList>
    </citation>
    <scope>NUCLEOTIDE SEQUENCE [LARGE SCALE GENOMIC DNA]</scope>
    <source>
        <strain evidence="4">S238N-H82</strain>
    </source>
</reference>
<gene>
    <name evidence="5" type="primary">LOC118405535</name>
</gene>
<dbReference type="Gene3D" id="3.30.160.60">
    <property type="entry name" value="Classic Zinc Finger"/>
    <property type="match status" value="1"/>
</dbReference>
<dbReference type="InterPro" id="IPR036236">
    <property type="entry name" value="Znf_C2H2_sf"/>
</dbReference>
<organism evidence="4 5">
    <name type="scientific">Branchiostoma floridae</name>
    <name type="common">Florida lancelet</name>
    <name type="synonym">Amphioxus</name>
    <dbReference type="NCBI Taxonomy" id="7739"/>
    <lineage>
        <taxon>Eukaryota</taxon>
        <taxon>Metazoa</taxon>
        <taxon>Chordata</taxon>
        <taxon>Cephalochordata</taxon>
        <taxon>Leptocardii</taxon>
        <taxon>Amphioxiformes</taxon>
        <taxon>Branchiostomatidae</taxon>
        <taxon>Branchiostoma</taxon>
    </lineage>
</organism>
<dbReference type="RefSeq" id="XP_035660931.1">
    <property type="nucleotide sequence ID" value="XM_035805038.1"/>
</dbReference>
<dbReference type="Proteomes" id="UP000001554">
    <property type="component" value="Chromosome 18"/>
</dbReference>
<name>A0A9J7HK68_BRAFL</name>
<feature type="region of interest" description="Disordered" evidence="2">
    <location>
        <begin position="267"/>
        <end position="322"/>
    </location>
</feature>
<dbReference type="SUPFAM" id="SSF57667">
    <property type="entry name" value="beta-beta-alpha zinc fingers"/>
    <property type="match status" value="2"/>
</dbReference>